<dbReference type="InterPro" id="IPR050109">
    <property type="entry name" value="HTH-type_TetR-like_transc_reg"/>
</dbReference>
<dbReference type="GO" id="GO:0000976">
    <property type="term" value="F:transcription cis-regulatory region binding"/>
    <property type="evidence" value="ECO:0007669"/>
    <property type="project" value="TreeGrafter"/>
</dbReference>
<sequence>MTRGRPREHQPDALLDHARALWVEHGATGVTMRALSARAGAGNGVLYNAFGSRSNLLALVWVREAVAFLRYQRDLVDAAVLADGPGEGVAVAALSLATYARTNPEAARLLLAVDAKDLLSGNVGADERNEVERLRLELGDLITGLAEQLWQRTDRRAVALVRICVVDLPGKLLLSADRLDSTLAHHALREAVRGITSAAPPT</sequence>
<dbReference type="InterPro" id="IPR009057">
    <property type="entry name" value="Homeodomain-like_sf"/>
</dbReference>
<evidence type="ECO:0000256" key="3">
    <source>
        <dbReference type="ARBA" id="ARBA00023163"/>
    </source>
</evidence>
<evidence type="ECO:0000256" key="4">
    <source>
        <dbReference type="PROSITE-ProRule" id="PRU00335"/>
    </source>
</evidence>
<evidence type="ECO:0000259" key="5">
    <source>
        <dbReference type="PROSITE" id="PS50977"/>
    </source>
</evidence>
<dbReference type="RefSeq" id="WP_078698246.1">
    <property type="nucleotide sequence ID" value="NZ_LT796768.1"/>
</dbReference>
<keyword evidence="3" id="KW-0804">Transcription</keyword>
<evidence type="ECO:0000256" key="1">
    <source>
        <dbReference type="ARBA" id="ARBA00023015"/>
    </source>
</evidence>
<feature type="domain" description="HTH tetR-type" evidence="5">
    <location>
        <begin position="8"/>
        <end position="68"/>
    </location>
</feature>
<dbReference type="OrthoDB" id="4377220at2"/>
<dbReference type="Proteomes" id="UP000191040">
    <property type="component" value="Chromosome I"/>
</dbReference>
<dbReference type="STRING" id="1736691.SAMN06295964_0004"/>
<organism evidence="6 7">
    <name type="scientific">Aeromicrobium choanae</name>
    <dbReference type="NCBI Taxonomy" id="1736691"/>
    <lineage>
        <taxon>Bacteria</taxon>
        <taxon>Bacillati</taxon>
        <taxon>Actinomycetota</taxon>
        <taxon>Actinomycetes</taxon>
        <taxon>Propionibacteriales</taxon>
        <taxon>Nocardioidaceae</taxon>
        <taxon>Aeromicrobium</taxon>
    </lineage>
</organism>
<accession>A0A1T4YN14</accession>
<evidence type="ECO:0000313" key="7">
    <source>
        <dbReference type="Proteomes" id="UP000191040"/>
    </source>
</evidence>
<keyword evidence="2 4" id="KW-0238">DNA-binding</keyword>
<keyword evidence="7" id="KW-1185">Reference proteome</keyword>
<dbReference type="PANTHER" id="PTHR30055:SF234">
    <property type="entry name" value="HTH-TYPE TRANSCRIPTIONAL REGULATOR BETI"/>
    <property type="match status" value="1"/>
</dbReference>
<protein>
    <submittedName>
        <fullName evidence="6">Transcriptional regulator, TetR family</fullName>
    </submittedName>
</protein>
<reference evidence="7" key="1">
    <citation type="submission" date="2017-02" db="EMBL/GenBank/DDBJ databases">
        <authorList>
            <person name="Varghese N."/>
            <person name="Submissions S."/>
        </authorList>
    </citation>
    <scope>NUCLEOTIDE SEQUENCE [LARGE SCALE GENOMIC DNA]</scope>
    <source>
        <strain evidence="7">9H-4</strain>
    </source>
</reference>
<feature type="DNA-binding region" description="H-T-H motif" evidence="4">
    <location>
        <begin position="31"/>
        <end position="50"/>
    </location>
</feature>
<name>A0A1T4YN14_9ACTN</name>
<keyword evidence="1" id="KW-0805">Transcription regulation</keyword>
<dbReference type="EMBL" id="LT796768">
    <property type="protein sequence ID" value="SKB02641.1"/>
    <property type="molecule type" value="Genomic_DNA"/>
</dbReference>
<dbReference type="PANTHER" id="PTHR30055">
    <property type="entry name" value="HTH-TYPE TRANSCRIPTIONAL REGULATOR RUTR"/>
    <property type="match status" value="1"/>
</dbReference>
<evidence type="ECO:0000313" key="6">
    <source>
        <dbReference type="EMBL" id="SKB02641.1"/>
    </source>
</evidence>
<dbReference type="SUPFAM" id="SSF46689">
    <property type="entry name" value="Homeodomain-like"/>
    <property type="match status" value="1"/>
</dbReference>
<dbReference type="InterPro" id="IPR001647">
    <property type="entry name" value="HTH_TetR"/>
</dbReference>
<dbReference type="Gene3D" id="1.10.357.10">
    <property type="entry name" value="Tetracycline Repressor, domain 2"/>
    <property type="match status" value="1"/>
</dbReference>
<dbReference type="Pfam" id="PF00440">
    <property type="entry name" value="TetR_N"/>
    <property type="match status" value="1"/>
</dbReference>
<evidence type="ECO:0000256" key="2">
    <source>
        <dbReference type="ARBA" id="ARBA00023125"/>
    </source>
</evidence>
<gene>
    <name evidence="6" type="ORF">SAMN06295964_0004</name>
</gene>
<dbReference type="GO" id="GO:0003700">
    <property type="term" value="F:DNA-binding transcription factor activity"/>
    <property type="evidence" value="ECO:0007669"/>
    <property type="project" value="TreeGrafter"/>
</dbReference>
<dbReference type="PROSITE" id="PS50977">
    <property type="entry name" value="HTH_TETR_2"/>
    <property type="match status" value="1"/>
</dbReference>
<dbReference type="AlphaFoldDB" id="A0A1T4YN14"/>
<proteinExistence type="predicted"/>